<feature type="transmembrane region" description="Helical" evidence="6">
    <location>
        <begin position="15"/>
        <end position="36"/>
    </location>
</feature>
<evidence type="ECO:0000256" key="6">
    <source>
        <dbReference type="SAM" id="Phobius"/>
    </source>
</evidence>
<dbReference type="NCBIfam" id="TIGR04408">
    <property type="entry name" value="LptG_lptG"/>
    <property type="match status" value="1"/>
</dbReference>
<feature type="transmembrane region" description="Helical" evidence="6">
    <location>
        <begin position="311"/>
        <end position="332"/>
    </location>
</feature>
<proteinExistence type="predicted"/>
<keyword evidence="2" id="KW-1003">Cell membrane</keyword>
<evidence type="ECO:0000256" key="3">
    <source>
        <dbReference type="ARBA" id="ARBA00022692"/>
    </source>
</evidence>
<dbReference type="GO" id="GO:0055085">
    <property type="term" value="P:transmembrane transport"/>
    <property type="evidence" value="ECO:0007669"/>
    <property type="project" value="InterPro"/>
</dbReference>
<dbReference type="PANTHER" id="PTHR33529">
    <property type="entry name" value="SLR0882 PROTEIN-RELATED"/>
    <property type="match status" value="1"/>
</dbReference>
<dbReference type="GO" id="GO:0015920">
    <property type="term" value="P:lipopolysaccharide transport"/>
    <property type="evidence" value="ECO:0007669"/>
    <property type="project" value="TreeGrafter"/>
</dbReference>
<protein>
    <submittedName>
        <fullName evidence="7">LPS export ABC transporter permease LptG</fullName>
    </submittedName>
</protein>
<dbReference type="EMBL" id="LWQU01000179">
    <property type="protein sequence ID" value="OAN45914.1"/>
    <property type="molecule type" value="Genomic_DNA"/>
</dbReference>
<feature type="transmembrane region" description="Helical" evidence="6">
    <location>
        <begin position="281"/>
        <end position="299"/>
    </location>
</feature>
<feature type="transmembrane region" description="Helical" evidence="6">
    <location>
        <begin position="344"/>
        <end position="364"/>
    </location>
</feature>
<evidence type="ECO:0000313" key="7">
    <source>
        <dbReference type="EMBL" id="OAN45914.1"/>
    </source>
</evidence>
<dbReference type="Proteomes" id="UP000078543">
    <property type="component" value="Unassembled WGS sequence"/>
</dbReference>
<dbReference type="OrthoDB" id="9798468at2"/>
<reference evidence="7 8" key="1">
    <citation type="submission" date="2016-04" db="EMBL/GenBank/DDBJ databases">
        <title>Draft genome sequence of freshwater magnetotactic bacteria Magnetospirillum marisnigri SP-1 and Magnetospirillum moscoviense BB-1.</title>
        <authorList>
            <person name="Koziaeva V."/>
            <person name="Dziuba M.V."/>
            <person name="Ivanov T.M."/>
            <person name="Kuznetsov B."/>
            <person name="Grouzdev D.S."/>
        </authorList>
    </citation>
    <scope>NUCLEOTIDE SEQUENCE [LARGE SCALE GENOMIC DNA]</scope>
    <source>
        <strain evidence="7 8">BB-1</strain>
    </source>
</reference>
<evidence type="ECO:0000256" key="1">
    <source>
        <dbReference type="ARBA" id="ARBA00004651"/>
    </source>
</evidence>
<keyword evidence="4 6" id="KW-1133">Transmembrane helix</keyword>
<dbReference type="STRING" id="1437059.A6A05_16515"/>
<dbReference type="GO" id="GO:0043190">
    <property type="term" value="C:ATP-binding cassette (ABC) transporter complex"/>
    <property type="evidence" value="ECO:0007669"/>
    <property type="project" value="InterPro"/>
</dbReference>
<comment type="caution">
    <text evidence="7">The sequence shown here is derived from an EMBL/GenBank/DDBJ whole genome shotgun (WGS) entry which is preliminary data.</text>
</comment>
<evidence type="ECO:0000256" key="2">
    <source>
        <dbReference type="ARBA" id="ARBA00022475"/>
    </source>
</evidence>
<evidence type="ECO:0000313" key="8">
    <source>
        <dbReference type="Proteomes" id="UP000078543"/>
    </source>
</evidence>
<name>A0A178MDI0_9PROT</name>
<evidence type="ECO:0000256" key="4">
    <source>
        <dbReference type="ARBA" id="ARBA00022989"/>
    </source>
</evidence>
<keyword evidence="5 6" id="KW-0472">Membrane</keyword>
<organism evidence="7 8">
    <name type="scientific">Magnetospirillum moscoviense</name>
    <dbReference type="NCBI Taxonomy" id="1437059"/>
    <lineage>
        <taxon>Bacteria</taxon>
        <taxon>Pseudomonadati</taxon>
        <taxon>Pseudomonadota</taxon>
        <taxon>Alphaproteobacteria</taxon>
        <taxon>Rhodospirillales</taxon>
        <taxon>Rhodospirillaceae</taxon>
        <taxon>Magnetospirillum</taxon>
    </lineage>
</organism>
<accession>A0A178MDI0</accession>
<gene>
    <name evidence="7" type="ORF">A6A05_16515</name>
</gene>
<dbReference type="RefSeq" id="WP_068503944.1">
    <property type="nucleotide sequence ID" value="NZ_LWQU01000179.1"/>
</dbReference>
<dbReference type="AlphaFoldDB" id="A0A178MDI0"/>
<feature type="transmembrane region" description="Helical" evidence="6">
    <location>
        <begin position="64"/>
        <end position="83"/>
    </location>
</feature>
<sequence>MRLSLTLSTYIGRQFVLAFAAALLVIAGVILLFDVIELIRRAAGRGELGLATLMTMALLKLPQMVHMILPFAVMIGAMLSFWRLTRTHELVVARAAGISAWEFLAPVVVVSVLVGIFEVTAVNPLGAAMYARFQRMQDELLLNKSGAFDLSEIGLWLREGDESRQVVVHAEDVRQEGLALHLKEVHIFLFDGPDRFARRLSAVSGTLENGTFALNDVWQMEGGKPSQHLDKVSLPTELTLERVQDNFAAPEAMSFWQLPAFISFFEKAGFAATKHRMHFQALLASPLLYASMVLIAALFSLRPNMRAGGLLIRVGGGVGAGFAIYLFSKVIFAFGLSSTLPQILAAWSPALVALLIGVSGLFYLEDG</sequence>
<evidence type="ECO:0000256" key="5">
    <source>
        <dbReference type="ARBA" id="ARBA00023136"/>
    </source>
</evidence>
<dbReference type="InterPro" id="IPR005495">
    <property type="entry name" value="LptG/LptF_permease"/>
</dbReference>
<keyword evidence="3 6" id="KW-0812">Transmembrane</keyword>
<comment type="subcellular location">
    <subcellularLocation>
        <location evidence="1">Cell membrane</location>
        <topology evidence="1">Multi-pass membrane protein</topology>
    </subcellularLocation>
</comment>
<dbReference type="InterPro" id="IPR030923">
    <property type="entry name" value="LptG"/>
</dbReference>
<keyword evidence="8" id="KW-1185">Reference proteome</keyword>
<feature type="transmembrane region" description="Helical" evidence="6">
    <location>
        <begin position="103"/>
        <end position="126"/>
    </location>
</feature>
<dbReference type="Pfam" id="PF03739">
    <property type="entry name" value="LptF_LptG"/>
    <property type="match status" value="1"/>
</dbReference>
<dbReference type="PANTHER" id="PTHR33529:SF2">
    <property type="entry name" value="LIPOPOLYSACCHARIDE EXPORT SYSTEM PERMEASE PROTEIN LPTG"/>
    <property type="match status" value="1"/>
</dbReference>